<dbReference type="GO" id="GO:0005886">
    <property type="term" value="C:plasma membrane"/>
    <property type="evidence" value="ECO:0007669"/>
    <property type="project" value="UniProtKB-SubCell"/>
</dbReference>
<evidence type="ECO:0000256" key="5">
    <source>
        <dbReference type="ARBA" id="ARBA00022989"/>
    </source>
</evidence>
<dbReference type="SUPFAM" id="SSF161098">
    <property type="entry name" value="MetI-like"/>
    <property type="match status" value="1"/>
</dbReference>
<name>A0A841TS22_9BACL</name>
<evidence type="ECO:0000256" key="4">
    <source>
        <dbReference type="ARBA" id="ARBA00022692"/>
    </source>
</evidence>
<dbReference type="AlphaFoldDB" id="A0A841TS22"/>
<dbReference type="Proteomes" id="UP000553776">
    <property type="component" value="Unassembled WGS sequence"/>
</dbReference>
<feature type="transmembrane region" description="Helical" evidence="7">
    <location>
        <begin position="218"/>
        <end position="242"/>
    </location>
</feature>
<evidence type="ECO:0000313" key="10">
    <source>
        <dbReference type="Proteomes" id="UP000553776"/>
    </source>
</evidence>
<evidence type="ECO:0000256" key="3">
    <source>
        <dbReference type="ARBA" id="ARBA00022475"/>
    </source>
</evidence>
<proteinExistence type="inferred from homology"/>
<feature type="transmembrane region" description="Helical" evidence="7">
    <location>
        <begin position="24"/>
        <end position="51"/>
    </location>
</feature>
<feature type="transmembrane region" description="Helical" evidence="7">
    <location>
        <begin position="281"/>
        <end position="303"/>
    </location>
</feature>
<dbReference type="PANTHER" id="PTHR43227">
    <property type="entry name" value="BLL4140 PROTEIN"/>
    <property type="match status" value="1"/>
</dbReference>
<keyword evidence="5 7" id="KW-1133">Transmembrane helix</keyword>
<comment type="subcellular location">
    <subcellularLocation>
        <location evidence="1 7">Cell membrane</location>
        <topology evidence="1 7">Multi-pass membrane protein</topology>
    </subcellularLocation>
</comment>
<comment type="similarity">
    <text evidence="7">Belongs to the binding-protein-dependent transport system permease family.</text>
</comment>
<feature type="domain" description="ABC transmembrane type-1" evidence="8">
    <location>
        <begin position="84"/>
        <end position="302"/>
    </location>
</feature>
<sequence length="315" mass="35599">MSSIAKRNAAGKGALFKRMWDAKILYLILLPGLIHMIVFKLLPLFGLVIAFQDYSIFQGVLKSKWVGFEHFSAFVNDSYFWKLVRNTVLLAIFNLMFVFPIPIIFALFVNEVKNSPIKRFVQTLSFFPYFISSAVMVSILYKLLSPQGGLVNDVLNALGFDSVFFMAEPGWFRALYVGLNVWQLFGYNAIIYIAAMTSIDPHLYEAADLDGASRWQKIFRVTLPSIQTTIVVMFILAIGQILTVDLDKILLMYNPSIYDTADVIQSYVYRQAFSSEGFPNYSYGAAVGLMQSVIAFVLVIGANKISSRYSDSRLF</sequence>
<protein>
    <submittedName>
        <fullName evidence="9">Sugar ABC transporter permease</fullName>
    </submittedName>
</protein>
<keyword evidence="10" id="KW-1185">Reference proteome</keyword>
<keyword evidence="3" id="KW-1003">Cell membrane</keyword>
<keyword evidence="4 7" id="KW-0812">Transmembrane</keyword>
<evidence type="ECO:0000256" key="2">
    <source>
        <dbReference type="ARBA" id="ARBA00022448"/>
    </source>
</evidence>
<gene>
    <name evidence="9" type="ORF">H7B90_03745</name>
</gene>
<feature type="transmembrane region" description="Helical" evidence="7">
    <location>
        <begin position="174"/>
        <end position="197"/>
    </location>
</feature>
<keyword evidence="6 7" id="KW-0472">Membrane</keyword>
<organism evidence="9 10">
    <name type="scientific">Cohnella xylanilytica</name>
    <dbReference type="NCBI Taxonomy" id="557555"/>
    <lineage>
        <taxon>Bacteria</taxon>
        <taxon>Bacillati</taxon>
        <taxon>Bacillota</taxon>
        <taxon>Bacilli</taxon>
        <taxon>Bacillales</taxon>
        <taxon>Paenibacillaceae</taxon>
        <taxon>Cohnella</taxon>
    </lineage>
</organism>
<accession>A0A841TS22</accession>
<dbReference type="PANTHER" id="PTHR43227:SF11">
    <property type="entry name" value="BLL4140 PROTEIN"/>
    <property type="match status" value="1"/>
</dbReference>
<dbReference type="Gene3D" id="1.10.3720.10">
    <property type="entry name" value="MetI-like"/>
    <property type="match status" value="1"/>
</dbReference>
<dbReference type="EMBL" id="JACJVR010000011">
    <property type="protein sequence ID" value="MBB6690509.1"/>
    <property type="molecule type" value="Genomic_DNA"/>
</dbReference>
<dbReference type="CDD" id="cd06261">
    <property type="entry name" value="TM_PBP2"/>
    <property type="match status" value="1"/>
</dbReference>
<keyword evidence="2 7" id="KW-0813">Transport</keyword>
<dbReference type="PROSITE" id="PS50928">
    <property type="entry name" value="ABC_TM1"/>
    <property type="match status" value="1"/>
</dbReference>
<evidence type="ECO:0000256" key="6">
    <source>
        <dbReference type="ARBA" id="ARBA00023136"/>
    </source>
</evidence>
<evidence type="ECO:0000313" key="9">
    <source>
        <dbReference type="EMBL" id="MBB6690509.1"/>
    </source>
</evidence>
<dbReference type="InterPro" id="IPR000515">
    <property type="entry name" value="MetI-like"/>
</dbReference>
<evidence type="ECO:0000256" key="7">
    <source>
        <dbReference type="RuleBase" id="RU363032"/>
    </source>
</evidence>
<dbReference type="Pfam" id="PF00528">
    <property type="entry name" value="BPD_transp_1"/>
    <property type="match status" value="1"/>
</dbReference>
<dbReference type="RefSeq" id="WP_185134533.1">
    <property type="nucleotide sequence ID" value="NZ_JACJVR010000011.1"/>
</dbReference>
<comment type="caution">
    <text evidence="9">The sequence shown here is derived from an EMBL/GenBank/DDBJ whole genome shotgun (WGS) entry which is preliminary data.</text>
</comment>
<feature type="transmembrane region" description="Helical" evidence="7">
    <location>
        <begin position="120"/>
        <end position="141"/>
    </location>
</feature>
<dbReference type="InterPro" id="IPR035906">
    <property type="entry name" value="MetI-like_sf"/>
</dbReference>
<evidence type="ECO:0000256" key="1">
    <source>
        <dbReference type="ARBA" id="ARBA00004651"/>
    </source>
</evidence>
<dbReference type="InterPro" id="IPR050809">
    <property type="entry name" value="UgpAE/MalFG_permease"/>
</dbReference>
<evidence type="ECO:0000259" key="8">
    <source>
        <dbReference type="PROSITE" id="PS50928"/>
    </source>
</evidence>
<feature type="transmembrane region" description="Helical" evidence="7">
    <location>
        <begin position="88"/>
        <end position="108"/>
    </location>
</feature>
<reference evidence="9 10" key="1">
    <citation type="submission" date="2020-08" db="EMBL/GenBank/DDBJ databases">
        <title>Cohnella phylogeny.</title>
        <authorList>
            <person name="Dunlap C."/>
        </authorList>
    </citation>
    <scope>NUCLEOTIDE SEQUENCE [LARGE SCALE GENOMIC DNA]</scope>
    <source>
        <strain evidence="9 10">DSM 25239</strain>
    </source>
</reference>
<dbReference type="GO" id="GO:0055085">
    <property type="term" value="P:transmembrane transport"/>
    <property type="evidence" value="ECO:0007669"/>
    <property type="project" value="InterPro"/>
</dbReference>